<dbReference type="PANTHER" id="PTHR31579">
    <property type="entry name" value="OS03G0796600 PROTEIN"/>
    <property type="match status" value="1"/>
</dbReference>
<dbReference type="GeneID" id="103695641"/>
<dbReference type="NCBIfam" id="TIGR01615">
    <property type="entry name" value="A_thal_3542"/>
    <property type="match status" value="1"/>
</dbReference>
<reference evidence="2" key="1">
    <citation type="journal article" date="2019" name="Nat. Commun.">
        <title>Genome-wide association mapping of date palm fruit traits.</title>
        <authorList>
            <person name="Hazzouri K.M."/>
            <person name="Gros-Balthazard M."/>
            <person name="Flowers J.M."/>
            <person name="Copetti D."/>
            <person name="Lemansour A."/>
            <person name="Lebrun M."/>
            <person name="Masmoudi K."/>
            <person name="Ferrand S."/>
            <person name="Dhar M.I."/>
            <person name="Fresquez Z.A."/>
            <person name="Rosas U."/>
            <person name="Zhang J."/>
            <person name="Talag J."/>
            <person name="Lee S."/>
            <person name="Kudrna D."/>
            <person name="Powell R.F."/>
            <person name="Leitch I.J."/>
            <person name="Krueger R.R."/>
            <person name="Wing R.A."/>
            <person name="Amiri K.M.A."/>
            <person name="Purugganan M.D."/>
        </authorList>
    </citation>
    <scope>NUCLEOTIDE SEQUENCE [LARGE SCALE GENOMIC DNA]</scope>
    <source>
        <strain evidence="2">cv. Khalas</strain>
    </source>
</reference>
<protein>
    <submittedName>
        <fullName evidence="3">Uncharacterized protein LOC103695641</fullName>
    </submittedName>
</protein>
<name>A0A8B7BEZ1_PHODC</name>
<reference evidence="3" key="2">
    <citation type="submission" date="2025-08" db="UniProtKB">
        <authorList>
            <consortium name="RefSeq"/>
        </authorList>
    </citation>
    <scope>IDENTIFICATION</scope>
    <source>
        <tissue evidence="3">Young leaves</tissue>
    </source>
</reference>
<dbReference type="Proteomes" id="UP000228380">
    <property type="component" value="Chromosome 8"/>
</dbReference>
<keyword evidence="2" id="KW-1185">Reference proteome</keyword>
<evidence type="ECO:0000313" key="2">
    <source>
        <dbReference type="Proteomes" id="UP000228380"/>
    </source>
</evidence>
<dbReference type="Pfam" id="PF04720">
    <property type="entry name" value="PDDEXK_6"/>
    <property type="match status" value="1"/>
</dbReference>
<dbReference type="KEGG" id="pda:103695641"/>
<sequence>MPFPMKIQPIDAKGMVRSEPAKPVGKSRLKRLFERQFQFPAVLRISSAEKLAAAAAGDPEPSSVCLDKMVQSFMEDNSSEKPSRCGRHRCNCFHGNCDERSDDDADFPGGDPSPLIPTSSDAAEVVKGLVLCTSVAERNLLADASNIMENFTKMGRGKEDSRRAVADGLRALGYDAAVCKSRWEKCPSFPAGEYEYVDVIVAGGERLLVDVDFRSEFEIARSTKTYRVVLQSLPSVFVGKEDRLQQIVSVACEAARQSLKKKGLHFPPWRKLEYMRAKWLSPFERTAPIIPPERTQRSDGQGEVEARRESEDGKKNDNSCDGGTIGSTSAIQFSGEAEEPVAIAEAAMAEEERVTVVVSSWEPPAVNPKAAQRGAKVVPGLSSVLRDEP</sequence>
<feature type="region of interest" description="Disordered" evidence="1">
    <location>
        <begin position="366"/>
        <end position="389"/>
    </location>
</feature>
<feature type="compositionally biased region" description="Basic and acidic residues" evidence="1">
    <location>
        <begin position="304"/>
        <end position="318"/>
    </location>
</feature>
<dbReference type="RefSeq" id="XP_008775235.1">
    <property type="nucleotide sequence ID" value="XM_008777013.3"/>
</dbReference>
<dbReference type="OrthoDB" id="691424at2759"/>
<dbReference type="InterPro" id="IPR006502">
    <property type="entry name" value="PDDEXK-like"/>
</dbReference>
<dbReference type="AlphaFoldDB" id="A0A8B7BEZ1"/>
<dbReference type="PANTHER" id="PTHR31579:SF1">
    <property type="entry name" value="OS03G0796600 PROTEIN"/>
    <property type="match status" value="1"/>
</dbReference>
<gene>
    <name evidence="3" type="primary">LOC103695641</name>
</gene>
<feature type="region of interest" description="Disordered" evidence="1">
    <location>
        <begin position="288"/>
        <end position="328"/>
    </location>
</feature>
<evidence type="ECO:0000256" key="1">
    <source>
        <dbReference type="SAM" id="MobiDB-lite"/>
    </source>
</evidence>
<organism evidence="2 3">
    <name type="scientific">Phoenix dactylifera</name>
    <name type="common">Date palm</name>
    <dbReference type="NCBI Taxonomy" id="42345"/>
    <lineage>
        <taxon>Eukaryota</taxon>
        <taxon>Viridiplantae</taxon>
        <taxon>Streptophyta</taxon>
        <taxon>Embryophyta</taxon>
        <taxon>Tracheophyta</taxon>
        <taxon>Spermatophyta</taxon>
        <taxon>Magnoliopsida</taxon>
        <taxon>Liliopsida</taxon>
        <taxon>Arecaceae</taxon>
        <taxon>Coryphoideae</taxon>
        <taxon>Phoeniceae</taxon>
        <taxon>Phoenix</taxon>
    </lineage>
</organism>
<evidence type="ECO:0000313" key="3">
    <source>
        <dbReference type="RefSeq" id="XP_008775235.1"/>
    </source>
</evidence>
<proteinExistence type="predicted"/>
<accession>A0A8B7BEZ1</accession>